<dbReference type="Pfam" id="PF01648">
    <property type="entry name" value="ACPS"/>
    <property type="match status" value="1"/>
</dbReference>
<feature type="domain" description="4'-phosphopantetheinyl transferase N-terminal" evidence="4">
    <location>
        <begin position="8"/>
        <end position="91"/>
    </location>
</feature>
<dbReference type="SUPFAM" id="SSF56214">
    <property type="entry name" value="4'-phosphopantetheinyl transferase"/>
    <property type="match status" value="2"/>
</dbReference>
<feature type="domain" description="4'-phosphopantetheinyl transferase" evidence="3">
    <location>
        <begin position="99"/>
        <end position="201"/>
    </location>
</feature>
<evidence type="ECO:0000313" key="5">
    <source>
        <dbReference type="EMBL" id="KAB1071218.1"/>
    </source>
</evidence>
<name>A0A6N6MPS1_9HYPH</name>
<proteinExistence type="inferred from homology"/>
<dbReference type="InterPro" id="IPR055066">
    <property type="entry name" value="AASDHPPT_N"/>
</dbReference>
<dbReference type="InterPro" id="IPR008278">
    <property type="entry name" value="4-PPantetheinyl_Trfase_dom"/>
</dbReference>
<evidence type="ECO:0000313" key="6">
    <source>
        <dbReference type="Proteomes" id="UP000441523"/>
    </source>
</evidence>
<keyword evidence="2 5" id="KW-0808">Transferase</keyword>
<dbReference type="Proteomes" id="UP000441523">
    <property type="component" value="Unassembled WGS sequence"/>
</dbReference>
<dbReference type="InterPro" id="IPR050559">
    <property type="entry name" value="P-Pant_transferase_sf"/>
</dbReference>
<dbReference type="EMBL" id="VZZJ01000020">
    <property type="protein sequence ID" value="KAB1071218.1"/>
    <property type="molecule type" value="Genomic_DNA"/>
</dbReference>
<dbReference type="PANTHER" id="PTHR12215">
    <property type="entry name" value="PHOSPHOPANTETHEINE TRANSFERASE"/>
    <property type="match status" value="1"/>
</dbReference>
<evidence type="ECO:0000256" key="1">
    <source>
        <dbReference type="ARBA" id="ARBA00010990"/>
    </source>
</evidence>
<keyword evidence="6" id="KW-1185">Reference proteome</keyword>
<accession>A0A6N6MPS1</accession>
<organism evidence="5 6">
    <name type="scientific">Methylobacterium planeticum</name>
    <dbReference type="NCBI Taxonomy" id="2615211"/>
    <lineage>
        <taxon>Bacteria</taxon>
        <taxon>Pseudomonadati</taxon>
        <taxon>Pseudomonadota</taxon>
        <taxon>Alphaproteobacteria</taxon>
        <taxon>Hyphomicrobiales</taxon>
        <taxon>Methylobacteriaceae</taxon>
        <taxon>Methylobacterium</taxon>
    </lineage>
</organism>
<dbReference type="GO" id="GO:0008897">
    <property type="term" value="F:holo-[acyl-carrier-protein] synthase activity"/>
    <property type="evidence" value="ECO:0007669"/>
    <property type="project" value="InterPro"/>
</dbReference>
<reference evidence="5 6" key="1">
    <citation type="submission" date="2019-09" db="EMBL/GenBank/DDBJ databases">
        <title>YIM 132548 draft genome.</title>
        <authorList>
            <person name="Jiang L."/>
        </authorList>
    </citation>
    <scope>NUCLEOTIDE SEQUENCE [LARGE SCALE GENOMIC DNA]</scope>
    <source>
        <strain evidence="5 6">YIM 132548</strain>
    </source>
</reference>
<evidence type="ECO:0000259" key="3">
    <source>
        <dbReference type="Pfam" id="PF01648"/>
    </source>
</evidence>
<protein>
    <submittedName>
        <fullName evidence="5">4'-phosphopantetheinyl transferase superfamily protein</fullName>
    </submittedName>
</protein>
<comment type="caution">
    <text evidence="5">The sequence shown here is derived from an EMBL/GenBank/DDBJ whole genome shotgun (WGS) entry which is preliminary data.</text>
</comment>
<sequence>MWSIDLAPADDAQAACAAVLSPEERARAARFLRSGDRARFIASHAALRLVLAYALGSEPRALAFAAGPAGKPELVGAGLAFNLSHSGDRALVGLSTQARIGCDLEALRPVPDAIRIARSTFAADEAAGLAALPPAARDRAFMAVWTRKEAIVKAIGAGLSMPLDRFSVSLPPGPATLLRISGGREEPADWTLAHLEPGPGYIGAAAIAQAHAPLRLHALPPGWPRLIG</sequence>
<dbReference type="PANTHER" id="PTHR12215:SF10">
    <property type="entry name" value="L-AMINOADIPATE-SEMIALDEHYDE DEHYDROGENASE-PHOSPHOPANTETHEINYL TRANSFERASE"/>
    <property type="match status" value="1"/>
</dbReference>
<dbReference type="Gene3D" id="3.90.470.20">
    <property type="entry name" value="4'-phosphopantetheinyl transferase domain"/>
    <property type="match status" value="2"/>
</dbReference>
<dbReference type="Pfam" id="PF22624">
    <property type="entry name" value="AASDHPPT_N"/>
    <property type="match status" value="1"/>
</dbReference>
<dbReference type="GO" id="GO:0000287">
    <property type="term" value="F:magnesium ion binding"/>
    <property type="evidence" value="ECO:0007669"/>
    <property type="project" value="InterPro"/>
</dbReference>
<evidence type="ECO:0000256" key="2">
    <source>
        <dbReference type="ARBA" id="ARBA00022679"/>
    </source>
</evidence>
<evidence type="ECO:0000259" key="4">
    <source>
        <dbReference type="Pfam" id="PF22624"/>
    </source>
</evidence>
<dbReference type="GO" id="GO:0019878">
    <property type="term" value="P:lysine biosynthetic process via aminoadipic acid"/>
    <property type="evidence" value="ECO:0007669"/>
    <property type="project" value="TreeGrafter"/>
</dbReference>
<gene>
    <name evidence="5" type="ORF">F6X51_19795</name>
</gene>
<comment type="similarity">
    <text evidence="1">Belongs to the P-Pant transferase superfamily. Gsp/Sfp/HetI/AcpT family.</text>
</comment>
<dbReference type="GO" id="GO:0005829">
    <property type="term" value="C:cytosol"/>
    <property type="evidence" value="ECO:0007669"/>
    <property type="project" value="TreeGrafter"/>
</dbReference>
<dbReference type="InterPro" id="IPR037143">
    <property type="entry name" value="4-PPantetheinyl_Trfase_dom_sf"/>
</dbReference>
<dbReference type="AlphaFoldDB" id="A0A6N6MPS1"/>